<dbReference type="Pfam" id="PF06080">
    <property type="entry name" value="DUF938"/>
    <property type="match status" value="1"/>
</dbReference>
<protein>
    <submittedName>
        <fullName evidence="1">Class I SAM-dependent methyltransferase</fullName>
    </submittedName>
</protein>
<comment type="caution">
    <text evidence="1">The sequence shown here is derived from an EMBL/GenBank/DDBJ whole genome shotgun (WGS) entry which is preliminary data.</text>
</comment>
<name>A0ABP7MC02_9GAMM</name>
<accession>A0ABP7MC02</accession>
<keyword evidence="1" id="KW-0489">Methyltransferase</keyword>
<evidence type="ECO:0000313" key="2">
    <source>
        <dbReference type="Proteomes" id="UP001501565"/>
    </source>
</evidence>
<dbReference type="GO" id="GO:0032259">
    <property type="term" value="P:methylation"/>
    <property type="evidence" value="ECO:0007669"/>
    <property type="project" value="UniProtKB-KW"/>
</dbReference>
<dbReference type="InterPro" id="IPR029063">
    <property type="entry name" value="SAM-dependent_MTases_sf"/>
</dbReference>
<keyword evidence="2" id="KW-1185">Reference proteome</keyword>
<dbReference type="CDD" id="cd02440">
    <property type="entry name" value="AdoMet_MTases"/>
    <property type="match status" value="1"/>
</dbReference>
<dbReference type="SUPFAM" id="SSF53335">
    <property type="entry name" value="S-adenosyl-L-methionine-dependent methyltransferases"/>
    <property type="match status" value="1"/>
</dbReference>
<organism evidence="1 2">
    <name type="scientific">Litoribacillus peritrichatus</name>
    <dbReference type="NCBI Taxonomy" id="718191"/>
    <lineage>
        <taxon>Bacteria</taxon>
        <taxon>Pseudomonadati</taxon>
        <taxon>Pseudomonadota</taxon>
        <taxon>Gammaproteobacteria</taxon>
        <taxon>Oceanospirillales</taxon>
        <taxon>Oceanospirillaceae</taxon>
        <taxon>Litoribacillus</taxon>
    </lineage>
</organism>
<dbReference type="Gene3D" id="3.40.50.150">
    <property type="entry name" value="Vaccinia Virus protein VP39"/>
    <property type="match status" value="1"/>
</dbReference>
<dbReference type="RefSeq" id="WP_344796806.1">
    <property type="nucleotide sequence ID" value="NZ_BAABBN010000004.1"/>
</dbReference>
<dbReference type="GO" id="GO:0008168">
    <property type="term" value="F:methyltransferase activity"/>
    <property type="evidence" value="ECO:0007669"/>
    <property type="project" value="UniProtKB-KW"/>
</dbReference>
<evidence type="ECO:0000313" key="1">
    <source>
        <dbReference type="EMBL" id="GAA3919477.1"/>
    </source>
</evidence>
<dbReference type="InterPro" id="IPR010342">
    <property type="entry name" value="DUF938"/>
</dbReference>
<proteinExistence type="predicted"/>
<dbReference type="EMBL" id="BAABBN010000004">
    <property type="protein sequence ID" value="GAA3919477.1"/>
    <property type="molecule type" value="Genomic_DNA"/>
</dbReference>
<dbReference type="PANTHER" id="PTHR20974">
    <property type="entry name" value="UPF0585 PROTEIN CG18661"/>
    <property type="match status" value="1"/>
</dbReference>
<keyword evidence="1" id="KW-0808">Transferase</keyword>
<sequence length="208" mass="23579">MDDLTTYLNYAPAADRNKEPIWKELCQILEPDYKVLEVGAGSGQHALFFKSSMPELHWQCADQDEYLVPLKLNLNTLAPGQFPEPLVLDVESSSQKAEAAGKGPYDAVYSANTFHIMSWAACEQFFQFVAQVVNKGGYFCLYGPFLYEDRQTVASNLQFDVWLKNRDPLSGVRRFNSVAAQLAEYGFKLIKDVDMPANNQFLVFRKEP</sequence>
<dbReference type="PANTHER" id="PTHR20974:SF0">
    <property type="entry name" value="UPF0585 PROTEIN CG18661"/>
    <property type="match status" value="1"/>
</dbReference>
<gene>
    <name evidence="1" type="ORF">GCM10022277_13630</name>
</gene>
<reference evidence="2" key="1">
    <citation type="journal article" date="2019" name="Int. J. Syst. Evol. Microbiol.">
        <title>The Global Catalogue of Microorganisms (GCM) 10K type strain sequencing project: providing services to taxonomists for standard genome sequencing and annotation.</title>
        <authorList>
            <consortium name="The Broad Institute Genomics Platform"/>
            <consortium name="The Broad Institute Genome Sequencing Center for Infectious Disease"/>
            <person name="Wu L."/>
            <person name="Ma J."/>
        </authorList>
    </citation>
    <scope>NUCLEOTIDE SEQUENCE [LARGE SCALE GENOMIC DNA]</scope>
    <source>
        <strain evidence="2">JCM 17551</strain>
    </source>
</reference>
<dbReference type="Proteomes" id="UP001501565">
    <property type="component" value="Unassembled WGS sequence"/>
</dbReference>